<evidence type="ECO:0000313" key="3">
    <source>
        <dbReference type="Proteomes" id="UP000286137"/>
    </source>
</evidence>
<comment type="caution">
    <text evidence="2">The sequence shown here is derived from an EMBL/GenBank/DDBJ whole genome shotgun (WGS) entry which is preliminary data.</text>
</comment>
<feature type="domain" description="Glycosyl transferase family 1" evidence="1">
    <location>
        <begin position="185"/>
        <end position="346"/>
    </location>
</feature>
<dbReference type="EMBL" id="QRTJ01000018">
    <property type="protein sequence ID" value="RGQ66593.1"/>
    <property type="molecule type" value="Genomic_DNA"/>
</dbReference>
<organism evidence="2 3">
    <name type="scientific">Mediterraneibacter gnavus</name>
    <name type="common">Ruminococcus gnavus</name>
    <dbReference type="NCBI Taxonomy" id="33038"/>
    <lineage>
        <taxon>Bacteria</taxon>
        <taxon>Bacillati</taxon>
        <taxon>Bacillota</taxon>
        <taxon>Clostridia</taxon>
        <taxon>Lachnospirales</taxon>
        <taxon>Lachnospiraceae</taxon>
        <taxon>Mediterraneibacter</taxon>
    </lineage>
</organism>
<proteinExistence type="predicted"/>
<dbReference type="PANTHER" id="PTHR45947:SF3">
    <property type="entry name" value="SULFOQUINOVOSYL TRANSFERASE SQD2"/>
    <property type="match status" value="1"/>
</dbReference>
<dbReference type="Proteomes" id="UP000286137">
    <property type="component" value="Unassembled WGS sequence"/>
</dbReference>
<sequence>MMKILWLTNIPSPYRVKFFNELGKKCDLTVIFEKRSSSERDESWKNFQLDNFKAIFLSGKSVGVAEAICFSIVKYIKKEYDHIVVTNYSDPTGIIAVMYMKSKGIPYEIEGDGAFPTLKNNRLKEAVKKFILSKSDICFSTAKMHDKYYIVNGVSKEKIVRYPFTSICKNEILEGPVDSEIKQQLKNQLNVKEQYMILAIGQFIFRKGYDNLIKAASYLNENYGIYIVGGEAPEEYKEITKKFNCQNVHFVGFKKSEELTEYYKAADIFVHPTREDIWGLVVNEAMAKGLPVITTNKCIAGLEMVQNNVNGTIGEVDDIQYLVTSIKKCCDKKEEYALKAIETAKQYTIDSMVSRHLEIWDNKGKNYVK</sequence>
<accession>A0A412C0J8</accession>
<dbReference type="InterPro" id="IPR001296">
    <property type="entry name" value="Glyco_trans_1"/>
</dbReference>
<keyword evidence="2" id="KW-0808">Transferase</keyword>
<dbReference type="Gene3D" id="3.40.50.2000">
    <property type="entry name" value="Glycogen Phosphorylase B"/>
    <property type="match status" value="2"/>
</dbReference>
<dbReference type="AlphaFoldDB" id="A0A412C0J8"/>
<evidence type="ECO:0000313" key="2">
    <source>
        <dbReference type="EMBL" id="RGQ66593.1"/>
    </source>
</evidence>
<evidence type="ECO:0000259" key="1">
    <source>
        <dbReference type="Pfam" id="PF00534"/>
    </source>
</evidence>
<dbReference type="CDD" id="cd03801">
    <property type="entry name" value="GT4_PimA-like"/>
    <property type="match status" value="1"/>
</dbReference>
<dbReference type="Pfam" id="PF00534">
    <property type="entry name" value="Glycos_transf_1"/>
    <property type="match status" value="1"/>
</dbReference>
<name>A0A412C0J8_MEDGN</name>
<dbReference type="PANTHER" id="PTHR45947">
    <property type="entry name" value="SULFOQUINOVOSYL TRANSFERASE SQD2"/>
    <property type="match status" value="1"/>
</dbReference>
<protein>
    <submittedName>
        <fullName evidence="2">Glycosyltransferase</fullName>
    </submittedName>
</protein>
<dbReference type="InterPro" id="IPR050194">
    <property type="entry name" value="Glycosyltransferase_grp1"/>
</dbReference>
<dbReference type="SUPFAM" id="SSF53756">
    <property type="entry name" value="UDP-Glycosyltransferase/glycogen phosphorylase"/>
    <property type="match status" value="1"/>
</dbReference>
<dbReference type="GO" id="GO:0016757">
    <property type="term" value="F:glycosyltransferase activity"/>
    <property type="evidence" value="ECO:0007669"/>
    <property type="project" value="InterPro"/>
</dbReference>
<reference evidence="2 3" key="1">
    <citation type="submission" date="2018-08" db="EMBL/GenBank/DDBJ databases">
        <title>A genome reference for cultivated species of the human gut microbiota.</title>
        <authorList>
            <person name="Zou Y."/>
            <person name="Xue W."/>
            <person name="Luo G."/>
        </authorList>
    </citation>
    <scope>NUCLEOTIDE SEQUENCE [LARGE SCALE GENOMIC DNA]</scope>
    <source>
        <strain evidence="2 3">AF27-4BH</strain>
    </source>
</reference>
<gene>
    <name evidence="2" type="ORF">DWY88_10155</name>
</gene>